<name>A0A7C9M996_9DEIO</name>
<dbReference type="AlphaFoldDB" id="A0A7C9M996"/>
<gene>
    <name evidence="1" type="ORF">GO986_12180</name>
</gene>
<comment type="caution">
    <text evidence="1">The sequence shown here is derived from an EMBL/GenBank/DDBJ whole genome shotgun (WGS) entry which is preliminary data.</text>
</comment>
<dbReference type="InterPro" id="IPR022289">
    <property type="entry name" value="PRTRC_protein-C"/>
</dbReference>
<dbReference type="InterPro" id="IPR032866">
    <property type="entry name" value="Prok_Ub"/>
</dbReference>
<dbReference type="RefSeq" id="WP_157459578.1">
    <property type="nucleotide sequence ID" value="NZ_WQLB01000015.1"/>
</dbReference>
<keyword evidence="2" id="KW-1185">Reference proteome</keyword>
<dbReference type="Proteomes" id="UP000483286">
    <property type="component" value="Unassembled WGS sequence"/>
</dbReference>
<sequence>MEAQAIKRQFVYDDLNGGTPVADPMPSGSPDDVRKLLAVQTPSLTNATIEGPEVSGAVHTYRFRRAVGTKG</sequence>
<protein>
    <submittedName>
        <fullName evidence="1">PRTRC system protein C</fullName>
    </submittedName>
</protein>
<dbReference type="EMBL" id="WQLB01000015">
    <property type="protein sequence ID" value="MVN87523.1"/>
    <property type="molecule type" value="Genomic_DNA"/>
</dbReference>
<dbReference type="NCBIfam" id="TIGR03738">
    <property type="entry name" value="PRTRC_C"/>
    <property type="match status" value="1"/>
</dbReference>
<evidence type="ECO:0000313" key="1">
    <source>
        <dbReference type="EMBL" id="MVN87523.1"/>
    </source>
</evidence>
<dbReference type="Pfam" id="PF14454">
    <property type="entry name" value="Prok_Ub"/>
    <property type="match status" value="1"/>
</dbReference>
<evidence type="ECO:0000313" key="2">
    <source>
        <dbReference type="Proteomes" id="UP000483286"/>
    </source>
</evidence>
<proteinExistence type="predicted"/>
<accession>A0A7C9M996</accession>
<reference evidence="1 2" key="1">
    <citation type="submission" date="2019-12" db="EMBL/GenBank/DDBJ databases">
        <title>Deinococcus sp. HMF7620 Genome sequencing and assembly.</title>
        <authorList>
            <person name="Kang H."/>
            <person name="Kim H."/>
            <person name="Joh K."/>
        </authorList>
    </citation>
    <scope>NUCLEOTIDE SEQUENCE [LARGE SCALE GENOMIC DNA]</scope>
    <source>
        <strain evidence="1 2">HMF7620</strain>
    </source>
</reference>
<organism evidence="1 2">
    <name type="scientific">Deinococcus arboris</name>
    <dbReference type="NCBI Taxonomy" id="2682977"/>
    <lineage>
        <taxon>Bacteria</taxon>
        <taxon>Thermotogati</taxon>
        <taxon>Deinococcota</taxon>
        <taxon>Deinococci</taxon>
        <taxon>Deinococcales</taxon>
        <taxon>Deinococcaceae</taxon>
        <taxon>Deinococcus</taxon>
    </lineage>
</organism>